<reference evidence="5" key="1">
    <citation type="submission" date="2023-07" db="EMBL/GenBank/DDBJ databases">
        <title>Chromosome-level Genome Assembly of Striped Snakehead (Channa striata).</title>
        <authorList>
            <person name="Liu H."/>
        </authorList>
    </citation>
    <scope>NUCLEOTIDE SEQUENCE</scope>
    <source>
        <strain evidence="5">Gz</strain>
        <tissue evidence="5">Muscle</tissue>
    </source>
</reference>
<proteinExistence type="predicted"/>
<dbReference type="Gene3D" id="2.10.60.10">
    <property type="entry name" value="CD59"/>
    <property type="match status" value="2"/>
</dbReference>
<dbReference type="GO" id="GO:0005576">
    <property type="term" value="C:extracellular region"/>
    <property type="evidence" value="ECO:0007669"/>
    <property type="project" value="UniProtKB-SubCell"/>
</dbReference>
<dbReference type="PANTHER" id="PTHR20914">
    <property type="entry name" value="LY6/PLAUR DOMAIN-CONTAINING PROTEIN 8"/>
    <property type="match status" value="1"/>
</dbReference>
<feature type="domain" description="UPAR/Ly6" evidence="4">
    <location>
        <begin position="115"/>
        <end position="196"/>
    </location>
</feature>
<protein>
    <recommendedName>
        <fullName evidence="4">UPAR/Ly6 domain-containing protein</fullName>
    </recommendedName>
</protein>
<dbReference type="InterPro" id="IPR016054">
    <property type="entry name" value="LY6_UPA_recep-like"/>
</dbReference>
<feature type="chain" id="PRO_5041645873" description="UPAR/Ly6 domain-containing protein" evidence="3">
    <location>
        <begin position="21"/>
        <end position="208"/>
    </location>
</feature>
<dbReference type="PANTHER" id="PTHR20914:SF9">
    <property type="entry name" value="COILED, ISOFORM A"/>
    <property type="match status" value="1"/>
</dbReference>
<name>A0AA88LF50_CHASR</name>
<feature type="signal peptide" evidence="3">
    <location>
        <begin position="1"/>
        <end position="20"/>
    </location>
</feature>
<dbReference type="AlphaFoldDB" id="A0AA88LF50"/>
<evidence type="ECO:0000256" key="2">
    <source>
        <dbReference type="ARBA" id="ARBA00022525"/>
    </source>
</evidence>
<dbReference type="Pfam" id="PF00021">
    <property type="entry name" value="UPAR_LY6"/>
    <property type="match status" value="2"/>
</dbReference>
<accession>A0AA88LF50</accession>
<organism evidence="5 6">
    <name type="scientific">Channa striata</name>
    <name type="common">Snakehead murrel</name>
    <name type="synonym">Ophicephalus striatus</name>
    <dbReference type="NCBI Taxonomy" id="64152"/>
    <lineage>
        <taxon>Eukaryota</taxon>
        <taxon>Metazoa</taxon>
        <taxon>Chordata</taxon>
        <taxon>Craniata</taxon>
        <taxon>Vertebrata</taxon>
        <taxon>Euteleostomi</taxon>
        <taxon>Actinopterygii</taxon>
        <taxon>Neopterygii</taxon>
        <taxon>Teleostei</taxon>
        <taxon>Neoteleostei</taxon>
        <taxon>Acanthomorphata</taxon>
        <taxon>Anabantaria</taxon>
        <taxon>Anabantiformes</taxon>
        <taxon>Channoidei</taxon>
        <taxon>Channidae</taxon>
        <taxon>Channa</taxon>
    </lineage>
</organism>
<dbReference type="InterPro" id="IPR045860">
    <property type="entry name" value="Snake_toxin-like_sf"/>
</dbReference>
<keyword evidence="6" id="KW-1185">Reference proteome</keyword>
<comment type="caution">
    <text evidence="5">The sequence shown here is derived from an EMBL/GenBank/DDBJ whole genome shotgun (WGS) entry which is preliminary data.</text>
</comment>
<dbReference type="Proteomes" id="UP001187415">
    <property type="component" value="Unassembled WGS sequence"/>
</dbReference>
<evidence type="ECO:0000256" key="1">
    <source>
        <dbReference type="ARBA" id="ARBA00004613"/>
    </source>
</evidence>
<keyword evidence="3" id="KW-0732">Signal</keyword>
<evidence type="ECO:0000313" key="6">
    <source>
        <dbReference type="Proteomes" id="UP001187415"/>
    </source>
</evidence>
<evidence type="ECO:0000256" key="3">
    <source>
        <dbReference type="SAM" id="SignalP"/>
    </source>
</evidence>
<gene>
    <name evidence="5" type="ORF">Q5P01_000482</name>
</gene>
<evidence type="ECO:0000313" key="5">
    <source>
        <dbReference type="EMBL" id="KAK2809896.1"/>
    </source>
</evidence>
<dbReference type="SMART" id="SM00134">
    <property type="entry name" value="LU"/>
    <property type="match status" value="2"/>
</dbReference>
<feature type="domain" description="UPAR/Ly6" evidence="4">
    <location>
        <begin position="21"/>
        <end position="110"/>
    </location>
</feature>
<keyword evidence="2" id="KW-0964">Secreted</keyword>
<sequence length="208" mass="22445">MMKLILCLTLICGIFSTAGALQCQTCTDSQCSTTELTNCSSETMCVTLADKGTALGKERLQIHKGCEDSLCPDTGDQSFSLSMPEYNFAVSVQCCNRDNCNTEPPQFLNVQPNGLKCYSCDTTNSSCSNKVQCKGMEDRCFKANVTLEQTTLLSGCLSANLCSTISDHPIFPHTINITCCGTNLCNSASSITTTITCLLLGFLVFSFF</sequence>
<comment type="subcellular location">
    <subcellularLocation>
        <location evidence="1">Secreted</location>
    </subcellularLocation>
</comment>
<evidence type="ECO:0000259" key="4">
    <source>
        <dbReference type="SMART" id="SM00134"/>
    </source>
</evidence>
<dbReference type="InterPro" id="IPR050918">
    <property type="entry name" value="CNF-like_PLA2_Inhibitor"/>
</dbReference>
<dbReference type="SUPFAM" id="SSF57302">
    <property type="entry name" value="Snake toxin-like"/>
    <property type="match status" value="2"/>
</dbReference>
<dbReference type="EMBL" id="JAUPFM010000274">
    <property type="protein sequence ID" value="KAK2809896.1"/>
    <property type="molecule type" value="Genomic_DNA"/>
</dbReference>